<dbReference type="GO" id="GO:0005783">
    <property type="term" value="C:endoplasmic reticulum"/>
    <property type="evidence" value="ECO:0007669"/>
    <property type="project" value="TreeGrafter"/>
</dbReference>
<evidence type="ECO:0000256" key="3">
    <source>
        <dbReference type="SAM" id="Phobius"/>
    </source>
</evidence>
<dbReference type="EMBL" id="JH431303">
    <property type="status" value="NOT_ANNOTATED_CDS"/>
    <property type="molecule type" value="Genomic_DNA"/>
</dbReference>
<dbReference type="SUPFAM" id="SSF55856">
    <property type="entry name" value="Cytochrome b5-like heme/steroid binding domain"/>
    <property type="match status" value="1"/>
</dbReference>
<dbReference type="HOGENOM" id="CLU_042860_1_0_1"/>
<dbReference type="InterPro" id="IPR036400">
    <property type="entry name" value="Cyt_B5-like_heme/steroid_sf"/>
</dbReference>
<keyword evidence="3" id="KW-0812">Transmembrane</keyword>
<name>T1IQC1_STRMM</name>
<reference evidence="5" key="2">
    <citation type="submission" date="2015-02" db="UniProtKB">
        <authorList>
            <consortium name="EnsemblMetazoa"/>
        </authorList>
    </citation>
    <scope>IDENTIFICATION</scope>
</reference>
<sequence length="202" mass="22580">MAEKAEGVIALMAKVALDVVSSPLNLALVAICGVLLYKIVTLKRESVTLKPREPELPKLKKQDFTLEQIREYDGRGAGGRILVAVNGKVFDVTRGKRFYGQGGPYAAFAGRDASRGLAIFSVEAIQDDYDDLSDLNSMQMDSVIEWEMQFKEKYDYVGRLLKPGEEPNDYSDDEDCSQSGTKVDDESKKERRENKSEKPKDD</sequence>
<evidence type="ECO:0000256" key="1">
    <source>
        <dbReference type="ARBA" id="ARBA00038357"/>
    </source>
</evidence>
<dbReference type="OMA" id="QNTIEAD"/>
<dbReference type="Pfam" id="PF00173">
    <property type="entry name" value="Cyt-b5"/>
    <property type="match status" value="1"/>
</dbReference>
<dbReference type="Proteomes" id="UP000014500">
    <property type="component" value="Unassembled WGS sequence"/>
</dbReference>
<dbReference type="FunFam" id="3.10.120.10:FF:000003">
    <property type="entry name" value="membrane-associated progesterone receptor component 1"/>
    <property type="match status" value="1"/>
</dbReference>
<dbReference type="PANTHER" id="PTHR10281:SF106">
    <property type="entry name" value="IP06960P-RELATED"/>
    <property type="match status" value="1"/>
</dbReference>
<feature type="transmembrane region" description="Helical" evidence="3">
    <location>
        <begin position="20"/>
        <end position="40"/>
    </location>
</feature>
<dbReference type="eggNOG" id="KOG1110">
    <property type="taxonomic scope" value="Eukaryota"/>
</dbReference>
<dbReference type="InterPro" id="IPR001199">
    <property type="entry name" value="Cyt_B5-like_heme/steroid-bd"/>
</dbReference>
<dbReference type="AlphaFoldDB" id="T1IQC1"/>
<protein>
    <recommendedName>
        <fullName evidence="4">Cytochrome b5 heme-binding domain-containing protein</fullName>
    </recommendedName>
</protein>
<feature type="compositionally biased region" description="Basic and acidic residues" evidence="2">
    <location>
        <begin position="182"/>
        <end position="202"/>
    </location>
</feature>
<evidence type="ECO:0000313" key="5">
    <source>
        <dbReference type="EnsemblMetazoa" id="SMAR003232-PA"/>
    </source>
</evidence>
<dbReference type="EnsemblMetazoa" id="SMAR003232-RA">
    <property type="protein sequence ID" value="SMAR003232-PA"/>
    <property type="gene ID" value="SMAR003232"/>
</dbReference>
<organism evidence="5 6">
    <name type="scientific">Strigamia maritima</name>
    <name type="common">European centipede</name>
    <name type="synonym">Geophilus maritimus</name>
    <dbReference type="NCBI Taxonomy" id="126957"/>
    <lineage>
        <taxon>Eukaryota</taxon>
        <taxon>Metazoa</taxon>
        <taxon>Ecdysozoa</taxon>
        <taxon>Arthropoda</taxon>
        <taxon>Myriapoda</taxon>
        <taxon>Chilopoda</taxon>
        <taxon>Pleurostigmophora</taxon>
        <taxon>Geophilomorpha</taxon>
        <taxon>Linotaeniidae</taxon>
        <taxon>Strigamia</taxon>
    </lineage>
</organism>
<dbReference type="PhylomeDB" id="T1IQC1"/>
<keyword evidence="3" id="KW-0472">Membrane</keyword>
<proteinExistence type="inferred from homology"/>
<evidence type="ECO:0000256" key="2">
    <source>
        <dbReference type="SAM" id="MobiDB-lite"/>
    </source>
</evidence>
<comment type="similarity">
    <text evidence="1">Belongs to the cytochrome b5 family. MAPR subfamily.</text>
</comment>
<keyword evidence="3" id="KW-1133">Transmembrane helix</keyword>
<dbReference type="PANTHER" id="PTHR10281">
    <property type="entry name" value="MEMBRANE-ASSOCIATED PROGESTERONE RECEPTOR COMPONENT-RELATED"/>
    <property type="match status" value="1"/>
</dbReference>
<evidence type="ECO:0000259" key="4">
    <source>
        <dbReference type="SMART" id="SM01117"/>
    </source>
</evidence>
<dbReference type="GO" id="GO:0016020">
    <property type="term" value="C:membrane"/>
    <property type="evidence" value="ECO:0007669"/>
    <property type="project" value="TreeGrafter"/>
</dbReference>
<dbReference type="SMART" id="SM01117">
    <property type="entry name" value="Cyt-b5"/>
    <property type="match status" value="1"/>
</dbReference>
<dbReference type="Gene3D" id="3.10.120.10">
    <property type="entry name" value="Cytochrome b5-like heme/steroid binding domain"/>
    <property type="match status" value="1"/>
</dbReference>
<feature type="domain" description="Cytochrome b5 heme-binding" evidence="4">
    <location>
        <begin position="64"/>
        <end position="161"/>
    </location>
</feature>
<reference evidence="6" key="1">
    <citation type="submission" date="2011-05" db="EMBL/GenBank/DDBJ databases">
        <authorList>
            <person name="Richards S.R."/>
            <person name="Qu J."/>
            <person name="Jiang H."/>
            <person name="Jhangiani S.N."/>
            <person name="Agravi P."/>
            <person name="Goodspeed R."/>
            <person name="Gross S."/>
            <person name="Mandapat C."/>
            <person name="Jackson L."/>
            <person name="Mathew T."/>
            <person name="Pu L."/>
            <person name="Thornton R."/>
            <person name="Saada N."/>
            <person name="Wilczek-Boney K.B."/>
            <person name="Lee S."/>
            <person name="Kovar C."/>
            <person name="Wu Y."/>
            <person name="Scherer S.E."/>
            <person name="Worley K.C."/>
            <person name="Muzny D.M."/>
            <person name="Gibbs R."/>
        </authorList>
    </citation>
    <scope>NUCLEOTIDE SEQUENCE</scope>
    <source>
        <strain evidence="6">Brora</strain>
    </source>
</reference>
<dbReference type="InterPro" id="IPR050577">
    <property type="entry name" value="MAPR/NEUFC/NENF-like"/>
</dbReference>
<keyword evidence="6" id="KW-1185">Reference proteome</keyword>
<feature type="compositionally biased region" description="Acidic residues" evidence="2">
    <location>
        <begin position="166"/>
        <end position="176"/>
    </location>
</feature>
<accession>T1IQC1</accession>
<evidence type="ECO:0000313" key="6">
    <source>
        <dbReference type="Proteomes" id="UP000014500"/>
    </source>
</evidence>
<feature type="region of interest" description="Disordered" evidence="2">
    <location>
        <begin position="161"/>
        <end position="202"/>
    </location>
</feature>
<dbReference type="STRING" id="126957.T1IQC1"/>